<dbReference type="RefSeq" id="WP_167960963.1">
    <property type="nucleotide sequence ID" value="NZ_JAATJJ010000001.1"/>
</dbReference>
<keyword evidence="1" id="KW-0520">NAD</keyword>
<dbReference type="EMBL" id="JAATJJ010000001">
    <property type="protein sequence ID" value="NJB70286.1"/>
    <property type="molecule type" value="Genomic_DNA"/>
</dbReference>
<protein>
    <submittedName>
        <fullName evidence="3">UDP-glucuronate 4-epimerase</fullName>
        <ecNumber evidence="3">5.1.3.6</ecNumber>
    </submittedName>
</protein>
<dbReference type="GO" id="GO:0050378">
    <property type="term" value="F:UDP-glucuronate 4-epimerase activity"/>
    <property type="evidence" value="ECO:0007669"/>
    <property type="project" value="UniProtKB-EC"/>
</dbReference>
<keyword evidence="3" id="KW-0413">Isomerase</keyword>
<sequence length="339" mass="38445">MKILVTGGAGFIGYHLCEALIKDGHTVVGLDNINDYYDVSLKYNRLKQLGIRKIDAKQYNILCTSSIHGKKMTFVKMALEDREALPALFENLDFDVVCNLAAQAGVRYSLENPSSYIDSNIVGFLNILECCRHNKIKHLIYASSSSVYGMNEKIPFSVQDSVDYPISLYAASKKSNELMAHAYSHLYGIPTTGLRFFTVYGPWGRPDMAIYLFTKAITQGQPINVFNHGQMERDFTHVNDIVEGVKRIIEKPAKERKDLYKLYNIGNNSSVRLMDFIEAIEKSLGIKAKKNMMPMQPGDVSRTWADVNDLIADYNYSPNTPVEEGIQSFVDWYKDYHNL</sequence>
<dbReference type="SUPFAM" id="SSF51735">
    <property type="entry name" value="NAD(P)-binding Rossmann-fold domains"/>
    <property type="match status" value="1"/>
</dbReference>
<dbReference type="AlphaFoldDB" id="A0A846QMQ5"/>
<dbReference type="CDD" id="cd05253">
    <property type="entry name" value="UDP_GE_SDE_e"/>
    <property type="match status" value="1"/>
</dbReference>
<evidence type="ECO:0000313" key="3">
    <source>
        <dbReference type="EMBL" id="NJB70286.1"/>
    </source>
</evidence>
<feature type="domain" description="NAD-dependent epimerase/dehydratase" evidence="2">
    <location>
        <begin position="3"/>
        <end position="266"/>
    </location>
</feature>
<name>A0A846QMQ5_9FLAO</name>
<dbReference type="Gene3D" id="3.40.50.720">
    <property type="entry name" value="NAD(P)-binding Rossmann-like Domain"/>
    <property type="match status" value="1"/>
</dbReference>
<dbReference type="InterPro" id="IPR001509">
    <property type="entry name" value="Epimerase_deHydtase"/>
</dbReference>
<dbReference type="Proteomes" id="UP000590442">
    <property type="component" value="Unassembled WGS sequence"/>
</dbReference>
<keyword evidence="4" id="KW-1185">Reference proteome</keyword>
<dbReference type="Gene3D" id="3.90.25.10">
    <property type="entry name" value="UDP-galactose 4-epimerase, domain 1"/>
    <property type="match status" value="1"/>
</dbReference>
<dbReference type="PANTHER" id="PTHR43574">
    <property type="entry name" value="EPIMERASE-RELATED"/>
    <property type="match status" value="1"/>
</dbReference>
<dbReference type="EC" id="5.1.3.6" evidence="3"/>
<comment type="caution">
    <text evidence="3">The sequence shown here is derived from an EMBL/GenBank/DDBJ whole genome shotgun (WGS) entry which is preliminary data.</text>
</comment>
<accession>A0A846QMQ5</accession>
<dbReference type="InterPro" id="IPR036291">
    <property type="entry name" value="NAD(P)-bd_dom_sf"/>
</dbReference>
<evidence type="ECO:0000259" key="2">
    <source>
        <dbReference type="Pfam" id="PF01370"/>
    </source>
</evidence>
<gene>
    <name evidence="3" type="ORF">GGR42_000748</name>
</gene>
<proteinExistence type="predicted"/>
<reference evidence="3 4" key="1">
    <citation type="submission" date="2020-03" db="EMBL/GenBank/DDBJ databases">
        <title>Genomic Encyclopedia of Type Strains, Phase IV (KMG-IV): sequencing the most valuable type-strain genomes for metagenomic binning, comparative biology and taxonomic classification.</title>
        <authorList>
            <person name="Goeker M."/>
        </authorList>
    </citation>
    <scope>NUCLEOTIDE SEQUENCE [LARGE SCALE GENOMIC DNA]</scope>
    <source>
        <strain evidence="3 4">DSM 29762</strain>
    </source>
</reference>
<dbReference type="Pfam" id="PF01370">
    <property type="entry name" value="Epimerase"/>
    <property type="match status" value="1"/>
</dbReference>
<evidence type="ECO:0000313" key="4">
    <source>
        <dbReference type="Proteomes" id="UP000590442"/>
    </source>
</evidence>
<organism evidence="3 4">
    <name type="scientific">Saonia flava</name>
    <dbReference type="NCBI Taxonomy" id="523696"/>
    <lineage>
        <taxon>Bacteria</taxon>
        <taxon>Pseudomonadati</taxon>
        <taxon>Bacteroidota</taxon>
        <taxon>Flavobacteriia</taxon>
        <taxon>Flavobacteriales</taxon>
        <taxon>Flavobacteriaceae</taxon>
        <taxon>Saonia</taxon>
    </lineage>
</organism>
<evidence type="ECO:0000256" key="1">
    <source>
        <dbReference type="ARBA" id="ARBA00023027"/>
    </source>
</evidence>
<dbReference type="PRINTS" id="PR01713">
    <property type="entry name" value="NUCEPIMERASE"/>
</dbReference>